<dbReference type="InterPro" id="IPR009056">
    <property type="entry name" value="Cyt_c-like_dom"/>
</dbReference>
<evidence type="ECO:0000256" key="5">
    <source>
        <dbReference type="ARBA" id="ARBA00023004"/>
    </source>
</evidence>
<dbReference type="GO" id="GO:0020037">
    <property type="term" value="F:heme binding"/>
    <property type="evidence" value="ECO:0007669"/>
    <property type="project" value="InterPro"/>
</dbReference>
<accession>A0A3B1BY98</accession>
<proteinExistence type="predicted"/>
<keyword evidence="5" id="KW-0408">Iron</keyword>
<dbReference type="Pfam" id="PF00034">
    <property type="entry name" value="Cytochrom_C"/>
    <property type="match status" value="1"/>
</dbReference>
<keyword evidence="2" id="KW-0349">Heme</keyword>
<keyword evidence="1" id="KW-0813">Transport</keyword>
<dbReference type="PROSITE" id="PS51007">
    <property type="entry name" value="CYTC"/>
    <property type="match status" value="1"/>
</dbReference>
<evidence type="ECO:0000256" key="4">
    <source>
        <dbReference type="ARBA" id="ARBA00022982"/>
    </source>
</evidence>
<dbReference type="SUPFAM" id="SSF46626">
    <property type="entry name" value="Cytochrome c"/>
    <property type="match status" value="1"/>
</dbReference>
<evidence type="ECO:0000256" key="2">
    <source>
        <dbReference type="ARBA" id="ARBA00022617"/>
    </source>
</evidence>
<evidence type="ECO:0000256" key="1">
    <source>
        <dbReference type="ARBA" id="ARBA00022448"/>
    </source>
</evidence>
<dbReference type="InterPro" id="IPR036909">
    <property type="entry name" value="Cyt_c-like_dom_sf"/>
</dbReference>
<reference evidence="7" key="1">
    <citation type="submission" date="2018-06" db="EMBL/GenBank/DDBJ databases">
        <authorList>
            <person name="Zhirakovskaya E."/>
        </authorList>
    </citation>
    <scope>NUCLEOTIDE SEQUENCE</scope>
</reference>
<organism evidence="7">
    <name type="scientific">hydrothermal vent metagenome</name>
    <dbReference type="NCBI Taxonomy" id="652676"/>
    <lineage>
        <taxon>unclassified sequences</taxon>
        <taxon>metagenomes</taxon>
        <taxon>ecological metagenomes</taxon>
    </lineage>
</organism>
<evidence type="ECO:0000259" key="6">
    <source>
        <dbReference type="PROSITE" id="PS51007"/>
    </source>
</evidence>
<dbReference type="EMBL" id="UOFY01000067">
    <property type="protein sequence ID" value="VAX11385.1"/>
    <property type="molecule type" value="Genomic_DNA"/>
</dbReference>
<dbReference type="InterPro" id="IPR002327">
    <property type="entry name" value="Cyt_c_1A/1B"/>
</dbReference>
<sequence>MNKQNLIFLLLVFLGLSLKVGAASKYDIKESLAYYTPILTTEFKQMLRQADIDAGAEFFNRKCSTCHDHKQGGIHNKGPLLWNVFGRKAGSVSAFDYSPAMKATTHTWNYATLNYYLTRTDRAVPGRSMNFRGIRNEQQRANLLAYLRRSNREPPALP</sequence>
<dbReference type="PRINTS" id="PR00604">
    <property type="entry name" value="CYTCHRMECIAB"/>
</dbReference>
<protein>
    <recommendedName>
        <fullName evidence="6">Cytochrome c domain-containing protein</fullName>
    </recommendedName>
</protein>
<keyword evidence="3" id="KW-0479">Metal-binding</keyword>
<feature type="domain" description="Cytochrome c" evidence="6">
    <location>
        <begin position="50"/>
        <end position="151"/>
    </location>
</feature>
<dbReference type="GO" id="GO:0009055">
    <property type="term" value="F:electron transfer activity"/>
    <property type="evidence" value="ECO:0007669"/>
    <property type="project" value="InterPro"/>
</dbReference>
<gene>
    <name evidence="7" type="ORF">MNBD_GAMMA25-1599</name>
</gene>
<dbReference type="GO" id="GO:0046872">
    <property type="term" value="F:metal ion binding"/>
    <property type="evidence" value="ECO:0007669"/>
    <property type="project" value="UniProtKB-KW"/>
</dbReference>
<evidence type="ECO:0000313" key="7">
    <source>
        <dbReference type="EMBL" id="VAX11385.1"/>
    </source>
</evidence>
<dbReference type="AlphaFoldDB" id="A0A3B1BY98"/>
<dbReference type="Gene3D" id="1.10.760.10">
    <property type="entry name" value="Cytochrome c-like domain"/>
    <property type="match status" value="1"/>
</dbReference>
<dbReference type="PANTHER" id="PTHR11961">
    <property type="entry name" value="CYTOCHROME C"/>
    <property type="match status" value="1"/>
</dbReference>
<evidence type="ECO:0000256" key="3">
    <source>
        <dbReference type="ARBA" id="ARBA00022723"/>
    </source>
</evidence>
<name>A0A3B1BY98_9ZZZZ</name>
<keyword evidence="4" id="KW-0249">Electron transport</keyword>